<dbReference type="InterPro" id="IPR025850">
    <property type="entry name" value="SUKH-3"/>
</dbReference>
<dbReference type="RefSeq" id="WP_345055275.1">
    <property type="nucleotide sequence ID" value="NZ_BAABDK010000021.1"/>
</dbReference>
<evidence type="ECO:0008006" key="3">
    <source>
        <dbReference type="Google" id="ProtNLM"/>
    </source>
</evidence>
<comment type="caution">
    <text evidence="1">The sequence shown here is derived from an EMBL/GenBank/DDBJ whole genome shotgun (WGS) entry which is preliminary data.</text>
</comment>
<keyword evidence="2" id="KW-1185">Reference proteome</keyword>
<protein>
    <recommendedName>
        <fullName evidence="3">SUKH-3 domain containing protein</fullName>
    </recommendedName>
</protein>
<evidence type="ECO:0000313" key="2">
    <source>
        <dbReference type="Proteomes" id="UP001501469"/>
    </source>
</evidence>
<accession>A0ABP7UB07</accession>
<dbReference type="Proteomes" id="UP001501469">
    <property type="component" value="Unassembled WGS sequence"/>
</dbReference>
<dbReference type="Pfam" id="PF14433">
    <property type="entry name" value="SUKH-3"/>
    <property type="match status" value="1"/>
</dbReference>
<gene>
    <name evidence="1" type="ORF">GCM10022409_26470</name>
</gene>
<proteinExistence type="predicted"/>
<sequence>MSNQIFYNHEVIALLKEAGWFEGRNAGSSLTLPSDVKYPVEILEILQEFGGLSVRSSGPGITLIKNDIDFNPAEAEFESEIDGRLHYYSQLLKRTIYPIGYVPNESLMLCLDSTGKTYMAGDNLYLVGTSFVDGVSNILLGIRGKIFHEDDLRWMD</sequence>
<organism evidence="1 2">
    <name type="scientific">Hymenobacter glaciei</name>
    <dbReference type="NCBI Taxonomy" id="877209"/>
    <lineage>
        <taxon>Bacteria</taxon>
        <taxon>Pseudomonadati</taxon>
        <taxon>Bacteroidota</taxon>
        <taxon>Cytophagia</taxon>
        <taxon>Cytophagales</taxon>
        <taxon>Hymenobacteraceae</taxon>
        <taxon>Hymenobacter</taxon>
    </lineage>
</organism>
<name>A0ABP7UB07_9BACT</name>
<reference evidence="2" key="1">
    <citation type="journal article" date="2019" name="Int. J. Syst. Evol. Microbiol.">
        <title>The Global Catalogue of Microorganisms (GCM) 10K type strain sequencing project: providing services to taxonomists for standard genome sequencing and annotation.</title>
        <authorList>
            <consortium name="The Broad Institute Genomics Platform"/>
            <consortium name="The Broad Institute Genome Sequencing Center for Infectious Disease"/>
            <person name="Wu L."/>
            <person name="Ma J."/>
        </authorList>
    </citation>
    <scope>NUCLEOTIDE SEQUENCE [LARGE SCALE GENOMIC DNA]</scope>
    <source>
        <strain evidence="2">JCM 17225</strain>
    </source>
</reference>
<evidence type="ECO:0000313" key="1">
    <source>
        <dbReference type="EMBL" id="GAA4039495.1"/>
    </source>
</evidence>
<dbReference type="EMBL" id="BAABDK010000021">
    <property type="protein sequence ID" value="GAA4039495.1"/>
    <property type="molecule type" value="Genomic_DNA"/>
</dbReference>